<comment type="caution">
    <text evidence="1">The sequence shown here is derived from an EMBL/GenBank/DDBJ whole genome shotgun (WGS) entry which is preliminary data.</text>
</comment>
<sequence length="68" mass="7420">METAGRLSRPQPFECWRGICGRRTGARNAGLRCILIIFQRHRAGIGSRSRRAAPIAGALCQLAPHAAH</sequence>
<dbReference type="EMBL" id="PNYB01000002">
    <property type="protein sequence ID" value="PMS27611.1"/>
    <property type="molecule type" value="Genomic_DNA"/>
</dbReference>
<dbReference type="Proteomes" id="UP000235347">
    <property type="component" value="Unassembled WGS sequence"/>
</dbReference>
<accession>A0A2N7WE18</accession>
<dbReference type="AlphaFoldDB" id="A0A2N7WE18"/>
<keyword evidence="2" id="KW-1185">Reference proteome</keyword>
<proteinExistence type="predicted"/>
<protein>
    <submittedName>
        <fullName evidence="1">Uncharacterized protein</fullName>
    </submittedName>
</protein>
<organism evidence="1 2">
    <name type="scientific">Trinickia soli</name>
    <dbReference type="NCBI Taxonomy" id="380675"/>
    <lineage>
        <taxon>Bacteria</taxon>
        <taxon>Pseudomonadati</taxon>
        <taxon>Pseudomonadota</taxon>
        <taxon>Betaproteobacteria</taxon>
        <taxon>Burkholderiales</taxon>
        <taxon>Burkholderiaceae</taxon>
        <taxon>Trinickia</taxon>
    </lineage>
</organism>
<evidence type="ECO:0000313" key="2">
    <source>
        <dbReference type="Proteomes" id="UP000235347"/>
    </source>
</evidence>
<evidence type="ECO:0000313" key="1">
    <source>
        <dbReference type="EMBL" id="PMS27611.1"/>
    </source>
</evidence>
<reference evidence="1 2" key="1">
    <citation type="submission" date="2018-01" db="EMBL/GenBank/DDBJ databases">
        <title>Whole genome analyses suggest that Burkholderia sensu lato contains two further novel genera in the rhizoxinica-symbiotica group Mycetohabitans gen. nov., and Trinickia gen. nov.: implications for the evolution of diazotrophy and nodulation in the Burkholderiaceae.</title>
        <authorList>
            <person name="Estrada-de los Santos P."/>
            <person name="Palmer M."/>
            <person name="Chavez-Ramirez B."/>
            <person name="Beukes C."/>
            <person name="Steenkamp E.T."/>
            <person name="Hirsch A.M."/>
            <person name="Manyaka P."/>
            <person name="Maluk M."/>
            <person name="Lafos M."/>
            <person name="Crook M."/>
            <person name="Gross E."/>
            <person name="Simon M.F."/>
            <person name="Bueno dos Reis Junior F."/>
            <person name="Poole P.S."/>
            <person name="Venter S.N."/>
            <person name="James E.K."/>
        </authorList>
    </citation>
    <scope>NUCLEOTIDE SEQUENCE [LARGE SCALE GENOMIC DNA]</scope>
    <source>
        <strain evidence="1 2">GP25-8</strain>
    </source>
</reference>
<name>A0A2N7WE18_9BURK</name>
<gene>
    <name evidence="1" type="ORF">C0Z19_02695</name>
</gene>